<keyword evidence="6" id="KW-1185">Reference proteome</keyword>
<dbReference type="PANTHER" id="PTHR33164">
    <property type="entry name" value="TRANSCRIPTIONAL REGULATOR, MARR FAMILY"/>
    <property type="match status" value="1"/>
</dbReference>
<dbReference type="InterPro" id="IPR039422">
    <property type="entry name" value="MarR/SlyA-like"/>
</dbReference>
<organism evidence="5 6">
    <name type="scientific">Arcicella lustrica</name>
    <dbReference type="NCBI Taxonomy" id="2984196"/>
    <lineage>
        <taxon>Bacteria</taxon>
        <taxon>Pseudomonadati</taxon>
        <taxon>Bacteroidota</taxon>
        <taxon>Cytophagia</taxon>
        <taxon>Cytophagales</taxon>
        <taxon>Flectobacillaceae</taxon>
        <taxon>Arcicella</taxon>
    </lineage>
</organism>
<dbReference type="RefSeq" id="WP_323257910.1">
    <property type="nucleotide sequence ID" value="NZ_JAYGIM010000006.1"/>
</dbReference>
<dbReference type="PRINTS" id="PR00598">
    <property type="entry name" value="HTHMARR"/>
</dbReference>
<evidence type="ECO:0000256" key="1">
    <source>
        <dbReference type="ARBA" id="ARBA00023015"/>
    </source>
</evidence>
<accession>A0ABU5SHC2</accession>
<comment type="caution">
    <text evidence="5">The sequence shown here is derived from an EMBL/GenBank/DDBJ whole genome shotgun (WGS) entry which is preliminary data.</text>
</comment>
<evidence type="ECO:0000256" key="2">
    <source>
        <dbReference type="ARBA" id="ARBA00023125"/>
    </source>
</evidence>
<dbReference type="Gene3D" id="1.10.10.10">
    <property type="entry name" value="Winged helix-like DNA-binding domain superfamily/Winged helix DNA-binding domain"/>
    <property type="match status" value="1"/>
</dbReference>
<sequence length="151" mass="17569">MSNSIEFHFNKTEDSSGYLLWQVTTLWQRKIKRQLDTIDLTHTQFVLLASLAWLSKNQEIVTQIEIANHSKTDRMMVSKVLRTLQEKGFITRKEHQTDTRAKAITLTETGEKILQKALIMVEQIDVDFFSVLQNQAKIFNVNMLTLISENQ</sequence>
<dbReference type="Proteomes" id="UP001302222">
    <property type="component" value="Unassembled WGS sequence"/>
</dbReference>
<dbReference type="PROSITE" id="PS50995">
    <property type="entry name" value="HTH_MARR_2"/>
    <property type="match status" value="1"/>
</dbReference>
<evidence type="ECO:0000313" key="6">
    <source>
        <dbReference type="Proteomes" id="UP001302222"/>
    </source>
</evidence>
<keyword evidence="3" id="KW-0804">Transcription</keyword>
<dbReference type="Pfam" id="PF01047">
    <property type="entry name" value="MarR"/>
    <property type="match status" value="1"/>
</dbReference>
<dbReference type="InterPro" id="IPR036390">
    <property type="entry name" value="WH_DNA-bd_sf"/>
</dbReference>
<name>A0ABU5SHC2_9BACT</name>
<evidence type="ECO:0000256" key="3">
    <source>
        <dbReference type="ARBA" id="ARBA00023163"/>
    </source>
</evidence>
<reference evidence="5 6" key="1">
    <citation type="submission" date="2023-12" db="EMBL/GenBank/DDBJ databases">
        <title>Novel species of the genus Arcicella isolated from rivers.</title>
        <authorList>
            <person name="Lu H."/>
        </authorList>
    </citation>
    <scope>NUCLEOTIDE SEQUENCE [LARGE SCALE GENOMIC DNA]</scope>
    <source>
        <strain evidence="5 6">DC25W</strain>
    </source>
</reference>
<evidence type="ECO:0000259" key="4">
    <source>
        <dbReference type="PROSITE" id="PS50995"/>
    </source>
</evidence>
<proteinExistence type="predicted"/>
<dbReference type="InterPro" id="IPR036388">
    <property type="entry name" value="WH-like_DNA-bd_sf"/>
</dbReference>
<dbReference type="PANTHER" id="PTHR33164:SF64">
    <property type="entry name" value="TRANSCRIPTIONAL REGULATOR SLYA"/>
    <property type="match status" value="1"/>
</dbReference>
<gene>
    <name evidence="5" type="ORF">VB798_08475</name>
</gene>
<dbReference type="EMBL" id="JAYGIM010000006">
    <property type="protein sequence ID" value="MEA5426602.1"/>
    <property type="molecule type" value="Genomic_DNA"/>
</dbReference>
<dbReference type="InterPro" id="IPR000835">
    <property type="entry name" value="HTH_MarR-typ"/>
</dbReference>
<protein>
    <submittedName>
        <fullName evidence="5">MarR family transcriptional regulator</fullName>
    </submittedName>
</protein>
<keyword evidence="2" id="KW-0238">DNA-binding</keyword>
<feature type="domain" description="HTH marR-type" evidence="4">
    <location>
        <begin position="13"/>
        <end position="151"/>
    </location>
</feature>
<keyword evidence="1" id="KW-0805">Transcription regulation</keyword>
<dbReference type="SUPFAM" id="SSF46785">
    <property type="entry name" value="Winged helix' DNA-binding domain"/>
    <property type="match status" value="1"/>
</dbReference>
<dbReference type="SMART" id="SM00347">
    <property type="entry name" value="HTH_MARR"/>
    <property type="match status" value="1"/>
</dbReference>
<evidence type="ECO:0000313" key="5">
    <source>
        <dbReference type="EMBL" id="MEA5426602.1"/>
    </source>
</evidence>